<protein>
    <submittedName>
        <fullName evidence="1">HK97 gp10 family phage protein</fullName>
    </submittedName>
</protein>
<organism evidence="1 2">
    <name type="scientific">Sphingomonas colocasiae</name>
    <dbReference type="NCBI Taxonomy" id="1848973"/>
    <lineage>
        <taxon>Bacteria</taxon>
        <taxon>Pseudomonadati</taxon>
        <taxon>Pseudomonadota</taxon>
        <taxon>Alphaproteobacteria</taxon>
        <taxon>Sphingomonadales</taxon>
        <taxon>Sphingomonadaceae</taxon>
        <taxon>Sphingomonas</taxon>
    </lineage>
</organism>
<dbReference type="Proteomes" id="UP000706039">
    <property type="component" value="Unassembled WGS sequence"/>
</dbReference>
<name>A0ABS7PXN7_9SPHN</name>
<gene>
    <name evidence="1" type="ORF">K7G82_27705</name>
</gene>
<proteinExistence type="predicted"/>
<comment type="caution">
    <text evidence="1">The sequence shown here is derived from an EMBL/GenBank/DDBJ whole genome shotgun (WGS) entry which is preliminary data.</text>
</comment>
<dbReference type="Pfam" id="PF04883">
    <property type="entry name" value="HK97-gp10_like"/>
    <property type="match status" value="1"/>
</dbReference>
<evidence type="ECO:0000313" key="1">
    <source>
        <dbReference type="EMBL" id="MBY8826118.1"/>
    </source>
</evidence>
<reference evidence="1 2" key="1">
    <citation type="submission" date="2021-08" db="EMBL/GenBank/DDBJ databases">
        <authorList>
            <person name="Tuo L."/>
        </authorList>
    </citation>
    <scope>NUCLEOTIDE SEQUENCE [LARGE SCALE GENOMIC DNA]</scope>
    <source>
        <strain evidence="1 2">JCM 31229</strain>
    </source>
</reference>
<sequence>MMEMKLNGGPELLALMDQLPRKIGRNAVRGGVRAGAGVIRDQAKQNVRKRSGRLARAIKLSSRVQGSVISAKVIVRGAHDYIAPWLEYGVKAHWIVVAGGELDIVRSKIRSRKRGSTKTRTRDLNNMVRDGSLVINGNFVGPYVYHPGHPAYPFLRPALDTKAAEAINVCGQYIAQRLSWGSLQAPALAVTEEFEP</sequence>
<dbReference type="InterPro" id="IPR010064">
    <property type="entry name" value="HK97-gp10_tail"/>
</dbReference>
<evidence type="ECO:0000313" key="2">
    <source>
        <dbReference type="Proteomes" id="UP000706039"/>
    </source>
</evidence>
<dbReference type="RefSeq" id="WP_222993447.1">
    <property type="nucleotide sequence ID" value="NZ_JAINVV010000014.1"/>
</dbReference>
<accession>A0ABS7PXN7</accession>
<dbReference type="EMBL" id="JAINVV010000014">
    <property type="protein sequence ID" value="MBY8826118.1"/>
    <property type="molecule type" value="Genomic_DNA"/>
</dbReference>
<dbReference type="NCBIfam" id="TIGR01725">
    <property type="entry name" value="phge_HK97_gp10"/>
    <property type="match status" value="1"/>
</dbReference>
<keyword evidence="2" id="KW-1185">Reference proteome</keyword>